<protein>
    <recommendedName>
        <fullName evidence="2">protein-glutamate methylesterase</fullName>
        <ecNumber evidence="2">3.1.1.61</ecNumber>
    </recommendedName>
</protein>
<reference evidence="6" key="1">
    <citation type="submission" date="2021-01" db="EMBL/GenBank/DDBJ databases">
        <title>Whole genome shotgun sequence of Actinoplanes rishiriensis NBRC 108556.</title>
        <authorList>
            <person name="Komaki H."/>
            <person name="Tamura T."/>
        </authorList>
    </citation>
    <scope>NUCLEOTIDE SEQUENCE</scope>
    <source>
        <strain evidence="6">NBRC 108556</strain>
    </source>
</reference>
<dbReference type="PANTHER" id="PTHR42872">
    <property type="entry name" value="PROTEIN-GLUTAMATE METHYLESTERASE/PROTEIN-GLUTAMINE GLUTAMINASE"/>
    <property type="match status" value="1"/>
</dbReference>
<evidence type="ECO:0000313" key="7">
    <source>
        <dbReference type="Proteomes" id="UP000636960"/>
    </source>
</evidence>
<keyword evidence="1 4" id="KW-0378">Hydrolase</keyword>
<dbReference type="InterPro" id="IPR000673">
    <property type="entry name" value="Sig_transdc_resp-reg_Me-estase"/>
</dbReference>
<evidence type="ECO:0000313" key="6">
    <source>
        <dbReference type="EMBL" id="GIE97574.1"/>
    </source>
</evidence>
<name>A0A919K197_9ACTN</name>
<dbReference type="PROSITE" id="PS50122">
    <property type="entry name" value="CHEB"/>
    <property type="match status" value="1"/>
</dbReference>
<evidence type="ECO:0000256" key="2">
    <source>
        <dbReference type="ARBA" id="ARBA00039140"/>
    </source>
</evidence>
<dbReference type="Pfam" id="PF01339">
    <property type="entry name" value="CheB_methylest"/>
    <property type="match status" value="1"/>
</dbReference>
<dbReference type="PIRSF" id="PIRSF036461">
    <property type="entry name" value="Chmtx_methlestr"/>
    <property type="match status" value="1"/>
</dbReference>
<keyword evidence="7" id="KW-1185">Reference proteome</keyword>
<evidence type="ECO:0000256" key="1">
    <source>
        <dbReference type="ARBA" id="ARBA00022801"/>
    </source>
</evidence>
<dbReference type="Proteomes" id="UP000636960">
    <property type="component" value="Unassembled WGS sequence"/>
</dbReference>
<dbReference type="PANTHER" id="PTHR42872:SF6">
    <property type="entry name" value="PROTEIN-GLUTAMATE METHYLESTERASE_PROTEIN-GLUTAMINE GLUTAMINASE"/>
    <property type="match status" value="1"/>
</dbReference>
<keyword evidence="4" id="KW-0145">Chemotaxis</keyword>
<dbReference type="CDD" id="cd16433">
    <property type="entry name" value="CheB"/>
    <property type="match status" value="1"/>
</dbReference>
<sequence length="340" mass="34940">MPSTGDARRMAVVVAGASAGGVAALTAFVGGLPVDLPAAVLVVMHLPEGGQSELAQILDRSGPLAAATARDGEPIRSGRVYVAANNRHLLVKRDHVLLSRAPKQNRARPSIDSLFRSAARWYGSHVVGVVLSGSLDDGASGLAAIASLGGAAVVQEPREASVSGMPRSALAVVPQAVVSPAARIGAVVTALLERRAEAPGEPPGFDLIRETEMLETPRSSGHGPVPGEPVALSCPDCSGGLSAIQTGPATHYLCHVGHSWSPRALAAAQQEKVEQAIWMAISMLEEPAAVFRRLAERAVGPDGALTVRHQLAAADEAMRAAGVIRKNFPELLPDAGAGTA</sequence>
<proteinExistence type="predicted"/>
<evidence type="ECO:0000256" key="4">
    <source>
        <dbReference type="PROSITE-ProRule" id="PRU00050"/>
    </source>
</evidence>
<dbReference type="InterPro" id="IPR035909">
    <property type="entry name" value="CheB_C"/>
</dbReference>
<dbReference type="GO" id="GO:0005737">
    <property type="term" value="C:cytoplasm"/>
    <property type="evidence" value="ECO:0007669"/>
    <property type="project" value="InterPro"/>
</dbReference>
<dbReference type="InterPro" id="IPR011247">
    <property type="entry name" value="Chemotax_prot-Glu_Me-esterase"/>
</dbReference>
<dbReference type="EC" id="3.1.1.61" evidence="2"/>
<dbReference type="AlphaFoldDB" id="A0A919K197"/>
<dbReference type="GO" id="GO:0006935">
    <property type="term" value="P:chemotaxis"/>
    <property type="evidence" value="ECO:0007669"/>
    <property type="project" value="UniProtKB-UniRule"/>
</dbReference>
<feature type="active site" evidence="4">
    <location>
        <position position="45"/>
    </location>
</feature>
<gene>
    <name evidence="6" type="primary">cheB_3</name>
    <name evidence="6" type="ORF">Ari01nite_50390</name>
</gene>
<feature type="active site" evidence="4">
    <location>
        <position position="18"/>
    </location>
</feature>
<dbReference type="EMBL" id="BOMV01000057">
    <property type="protein sequence ID" value="GIE97574.1"/>
    <property type="molecule type" value="Genomic_DNA"/>
</dbReference>
<feature type="active site" evidence="4">
    <location>
        <position position="137"/>
    </location>
</feature>
<evidence type="ECO:0000256" key="3">
    <source>
        <dbReference type="ARBA" id="ARBA00048267"/>
    </source>
</evidence>
<dbReference type="GO" id="GO:0000156">
    <property type="term" value="F:phosphorelay response regulator activity"/>
    <property type="evidence" value="ECO:0007669"/>
    <property type="project" value="InterPro"/>
</dbReference>
<dbReference type="Gene3D" id="3.40.50.180">
    <property type="entry name" value="Methylesterase CheB, C-terminal domain"/>
    <property type="match status" value="1"/>
</dbReference>
<comment type="caution">
    <text evidence="6">The sequence shown here is derived from an EMBL/GenBank/DDBJ whole genome shotgun (WGS) entry which is preliminary data.</text>
</comment>
<dbReference type="GO" id="GO:0008984">
    <property type="term" value="F:protein-glutamate methylesterase activity"/>
    <property type="evidence" value="ECO:0007669"/>
    <property type="project" value="UniProtKB-EC"/>
</dbReference>
<organism evidence="6 7">
    <name type="scientific">Paractinoplanes rishiriensis</name>
    <dbReference type="NCBI Taxonomy" id="1050105"/>
    <lineage>
        <taxon>Bacteria</taxon>
        <taxon>Bacillati</taxon>
        <taxon>Actinomycetota</taxon>
        <taxon>Actinomycetes</taxon>
        <taxon>Micromonosporales</taxon>
        <taxon>Micromonosporaceae</taxon>
        <taxon>Paractinoplanes</taxon>
    </lineage>
</organism>
<feature type="domain" description="CheB-type methylesterase" evidence="5">
    <location>
        <begin position="2"/>
        <end position="195"/>
    </location>
</feature>
<accession>A0A919K197</accession>
<evidence type="ECO:0000259" key="5">
    <source>
        <dbReference type="PROSITE" id="PS50122"/>
    </source>
</evidence>
<comment type="catalytic activity">
    <reaction evidence="3">
        <text>[protein]-L-glutamate 5-O-methyl ester + H2O = L-glutamyl-[protein] + methanol + H(+)</text>
        <dbReference type="Rhea" id="RHEA:23236"/>
        <dbReference type="Rhea" id="RHEA-COMP:10208"/>
        <dbReference type="Rhea" id="RHEA-COMP:10311"/>
        <dbReference type="ChEBI" id="CHEBI:15377"/>
        <dbReference type="ChEBI" id="CHEBI:15378"/>
        <dbReference type="ChEBI" id="CHEBI:17790"/>
        <dbReference type="ChEBI" id="CHEBI:29973"/>
        <dbReference type="ChEBI" id="CHEBI:82795"/>
        <dbReference type="EC" id="3.1.1.61"/>
    </reaction>
</comment>
<dbReference type="SUPFAM" id="SSF52738">
    <property type="entry name" value="Methylesterase CheB, C-terminal domain"/>
    <property type="match status" value="1"/>
</dbReference>